<feature type="region of interest" description="Disordered" evidence="1">
    <location>
        <begin position="128"/>
        <end position="147"/>
    </location>
</feature>
<evidence type="ECO:0000259" key="3">
    <source>
        <dbReference type="SMART" id="SM00278"/>
    </source>
</evidence>
<evidence type="ECO:0000256" key="2">
    <source>
        <dbReference type="SAM" id="Phobius"/>
    </source>
</evidence>
<dbReference type="RefSeq" id="WP_408126591.1">
    <property type="nucleotide sequence ID" value="NZ_JBFNFH010000009.1"/>
</dbReference>
<feature type="compositionally biased region" description="Low complexity" evidence="1">
    <location>
        <begin position="130"/>
        <end position="146"/>
    </location>
</feature>
<dbReference type="Pfam" id="PF12836">
    <property type="entry name" value="HHH_3"/>
    <property type="match status" value="1"/>
</dbReference>
<keyword evidence="5" id="KW-1185">Reference proteome</keyword>
<dbReference type="Gene3D" id="1.10.150.320">
    <property type="entry name" value="Photosystem II 12 kDa extrinsic protein"/>
    <property type="match status" value="1"/>
</dbReference>
<gene>
    <name evidence="4" type="ORF">ABGF40_04705</name>
</gene>
<evidence type="ECO:0000313" key="4">
    <source>
        <dbReference type="EMBL" id="MFM1524968.1"/>
    </source>
</evidence>
<keyword evidence="4" id="KW-0238">DNA-binding</keyword>
<keyword evidence="2" id="KW-0812">Transmembrane</keyword>
<dbReference type="EMBL" id="JBFNFH010000009">
    <property type="protein sequence ID" value="MFM1524968.1"/>
    <property type="molecule type" value="Genomic_DNA"/>
</dbReference>
<proteinExistence type="predicted"/>
<protein>
    <submittedName>
        <fullName evidence="4">ComEA family DNA-binding protein</fullName>
    </submittedName>
</protein>
<dbReference type="SUPFAM" id="SSF47781">
    <property type="entry name" value="RuvA domain 2-like"/>
    <property type="match status" value="1"/>
</dbReference>
<dbReference type="InterPro" id="IPR003583">
    <property type="entry name" value="Hlx-hairpin-Hlx_DNA-bd_motif"/>
</dbReference>
<sequence length="207" mass="23437">MKIKNYLDKILIAIVIIIIIIIGVVNRKSEDNIDNEEILKKSLDVVETNTEKFKEDKKIEKNIIYVHVTGCVAKQGVYQLKAESRVKDLIDKAGGFCKDVDIESINLSQKLKDEMKIHVYKIGEIEKSSSKNQNTSSNKQNSDTSKININSATKEELMTLPGVGSSRADEIIKYRDENKFQTIEDIKNISGIGEKSFEKIKEKITVD</sequence>
<keyword evidence="2" id="KW-0472">Membrane</keyword>
<evidence type="ECO:0000256" key="1">
    <source>
        <dbReference type="SAM" id="MobiDB-lite"/>
    </source>
</evidence>
<feature type="transmembrane region" description="Helical" evidence="2">
    <location>
        <begin position="6"/>
        <end position="25"/>
    </location>
</feature>
<dbReference type="InterPro" id="IPR004509">
    <property type="entry name" value="Competence_ComEA_HhH"/>
</dbReference>
<feature type="domain" description="Helix-hairpin-helix DNA-binding motif class 1" evidence="3">
    <location>
        <begin position="155"/>
        <end position="174"/>
    </location>
</feature>
<reference evidence="4 5" key="1">
    <citation type="journal article" date="2024" name="Front. Microbiol.">
        <title>Pangenomic and biochemical analyses of Helcococcus ovis reveal widespread tetracycline resistance and a novel bacterial species, Helcococcus bovis.</title>
        <authorList>
            <person name="Cunha F."/>
            <person name="Zhai Y."/>
            <person name="Casaro S."/>
            <person name="Jones K.L."/>
            <person name="Hernandez M."/>
            <person name="Bisinotto R.S."/>
            <person name="Kariyawasam S."/>
            <person name="Brown M.B."/>
            <person name="Phillips A."/>
            <person name="Jeong K.C."/>
            <person name="Galvao K.N."/>
        </authorList>
    </citation>
    <scope>NUCLEOTIDE SEQUENCE [LARGE SCALE GENOMIC DNA]</scope>
    <source>
        <strain evidence="4 5">KG197</strain>
    </source>
</reference>
<feature type="domain" description="Helix-hairpin-helix DNA-binding motif class 1" evidence="3">
    <location>
        <begin position="184"/>
        <end position="203"/>
    </location>
</feature>
<dbReference type="InterPro" id="IPR010994">
    <property type="entry name" value="RuvA_2-like"/>
</dbReference>
<dbReference type="PANTHER" id="PTHR21180:SF32">
    <property type="entry name" value="ENDONUCLEASE_EXONUCLEASE_PHOSPHATASE FAMILY DOMAIN-CONTAINING PROTEIN 1"/>
    <property type="match status" value="1"/>
</dbReference>
<keyword evidence="2" id="KW-1133">Transmembrane helix</keyword>
<dbReference type="InterPro" id="IPR051675">
    <property type="entry name" value="Endo/Exo/Phosphatase_dom_1"/>
</dbReference>
<dbReference type="Pfam" id="PF10531">
    <property type="entry name" value="SLBB"/>
    <property type="match status" value="1"/>
</dbReference>
<dbReference type="PANTHER" id="PTHR21180">
    <property type="entry name" value="ENDONUCLEASE/EXONUCLEASE/PHOSPHATASE FAMILY DOMAIN-CONTAINING PROTEIN 1"/>
    <property type="match status" value="1"/>
</dbReference>
<accession>A0ABW9F739</accession>
<dbReference type="InterPro" id="IPR019554">
    <property type="entry name" value="Soluble_ligand-bd"/>
</dbReference>
<evidence type="ECO:0000313" key="5">
    <source>
        <dbReference type="Proteomes" id="UP001629536"/>
    </source>
</evidence>
<dbReference type="NCBIfam" id="TIGR00426">
    <property type="entry name" value="competence protein ComEA helix-hairpin-helix repeat region"/>
    <property type="match status" value="1"/>
</dbReference>
<dbReference type="Proteomes" id="UP001629536">
    <property type="component" value="Unassembled WGS sequence"/>
</dbReference>
<comment type="caution">
    <text evidence="4">The sequence shown here is derived from an EMBL/GenBank/DDBJ whole genome shotgun (WGS) entry which is preliminary data.</text>
</comment>
<name>A0ABW9F739_9FIRM</name>
<dbReference type="SMART" id="SM00278">
    <property type="entry name" value="HhH1"/>
    <property type="match status" value="2"/>
</dbReference>
<organism evidence="4 5">
    <name type="scientific">Helcococcus bovis</name>
    <dbReference type="NCBI Taxonomy" id="3153252"/>
    <lineage>
        <taxon>Bacteria</taxon>
        <taxon>Bacillati</taxon>
        <taxon>Bacillota</taxon>
        <taxon>Tissierellia</taxon>
        <taxon>Tissierellales</taxon>
        <taxon>Peptoniphilaceae</taxon>
        <taxon>Helcococcus</taxon>
    </lineage>
</organism>
<dbReference type="GO" id="GO:0003677">
    <property type="term" value="F:DNA binding"/>
    <property type="evidence" value="ECO:0007669"/>
    <property type="project" value="UniProtKB-KW"/>
</dbReference>